<keyword evidence="4" id="KW-0677">Repeat</keyword>
<proteinExistence type="inferred from homology"/>
<accession>A0A699R8Q7</accession>
<sequence length="132" mass="14544">MTSSSPSSSSNNTTPGPSLMETLFQRTLDDLIKGIRLHNPGSAQSSFISKSLDEIRREIKSTDLATKSIAVNKLTYLHSLRNIDMSFAAFHAVELTSSPIFNYKKIGTTTLSPIYLLLRFSVYSSVSVIIEP</sequence>
<evidence type="ECO:0000256" key="1">
    <source>
        <dbReference type="ARBA" id="ARBA00004308"/>
    </source>
</evidence>
<evidence type="ECO:0000313" key="7">
    <source>
        <dbReference type="EMBL" id="GFC82125.1"/>
    </source>
</evidence>
<dbReference type="SUPFAM" id="SSF48371">
    <property type="entry name" value="ARM repeat"/>
    <property type="match status" value="1"/>
</dbReference>
<evidence type="ECO:0000256" key="3">
    <source>
        <dbReference type="ARBA" id="ARBA00022448"/>
    </source>
</evidence>
<name>A0A699R8Q7_TANCI</name>
<keyword evidence="6" id="KW-0472">Membrane</keyword>
<dbReference type="InterPro" id="IPR011989">
    <property type="entry name" value="ARM-like"/>
</dbReference>
<dbReference type="GO" id="GO:0010008">
    <property type="term" value="C:endosome membrane"/>
    <property type="evidence" value="ECO:0007669"/>
    <property type="project" value="TreeGrafter"/>
</dbReference>
<evidence type="ECO:0000256" key="5">
    <source>
        <dbReference type="ARBA" id="ARBA00022927"/>
    </source>
</evidence>
<gene>
    <name evidence="7" type="ORF">Tci_854095</name>
</gene>
<dbReference type="PANTHER" id="PTHR22781:SF12">
    <property type="entry name" value="AP-3 COMPLEX SUBUNIT DELTA-1"/>
    <property type="match status" value="1"/>
</dbReference>
<comment type="caution">
    <text evidence="7">The sequence shown here is derived from an EMBL/GenBank/DDBJ whole genome shotgun (WGS) entry which is preliminary data.</text>
</comment>
<keyword evidence="5" id="KW-0653">Protein transport</keyword>
<dbReference type="PANTHER" id="PTHR22781">
    <property type="entry name" value="DELTA ADAPTIN-RELATED"/>
    <property type="match status" value="1"/>
</dbReference>
<evidence type="ECO:0000256" key="6">
    <source>
        <dbReference type="ARBA" id="ARBA00023136"/>
    </source>
</evidence>
<dbReference type="InterPro" id="IPR017105">
    <property type="entry name" value="AP3_complex_dsu"/>
</dbReference>
<dbReference type="AlphaFoldDB" id="A0A699R8Q7"/>
<evidence type="ECO:0000256" key="4">
    <source>
        <dbReference type="ARBA" id="ARBA00022737"/>
    </source>
</evidence>
<dbReference type="GO" id="GO:0006896">
    <property type="term" value="P:Golgi to vacuole transport"/>
    <property type="evidence" value="ECO:0007669"/>
    <property type="project" value="TreeGrafter"/>
</dbReference>
<dbReference type="GO" id="GO:0030123">
    <property type="term" value="C:AP-3 adaptor complex"/>
    <property type="evidence" value="ECO:0007669"/>
    <property type="project" value="InterPro"/>
</dbReference>
<protein>
    <submittedName>
        <fullName evidence="7">AP-3 complex subunit delta</fullName>
    </submittedName>
</protein>
<dbReference type="InterPro" id="IPR016024">
    <property type="entry name" value="ARM-type_fold"/>
</dbReference>
<comment type="similarity">
    <text evidence="2">Belongs to the adaptor complexes large subunit family.</text>
</comment>
<keyword evidence="3" id="KW-0813">Transport</keyword>
<dbReference type="Gene3D" id="1.25.10.10">
    <property type="entry name" value="Leucine-rich Repeat Variant"/>
    <property type="match status" value="1"/>
</dbReference>
<comment type="subcellular location">
    <subcellularLocation>
        <location evidence="1">Endomembrane system</location>
    </subcellularLocation>
</comment>
<dbReference type="GO" id="GO:0006623">
    <property type="term" value="P:protein targeting to vacuole"/>
    <property type="evidence" value="ECO:0007669"/>
    <property type="project" value="TreeGrafter"/>
</dbReference>
<organism evidence="7">
    <name type="scientific">Tanacetum cinerariifolium</name>
    <name type="common">Dalmatian daisy</name>
    <name type="synonym">Chrysanthemum cinerariifolium</name>
    <dbReference type="NCBI Taxonomy" id="118510"/>
    <lineage>
        <taxon>Eukaryota</taxon>
        <taxon>Viridiplantae</taxon>
        <taxon>Streptophyta</taxon>
        <taxon>Embryophyta</taxon>
        <taxon>Tracheophyta</taxon>
        <taxon>Spermatophyta</taxon>
        <taxon>Magnoliopsida</taxon>
        <taxon>eudicotyledons</taxon>
        <taxon>Gunneridae</taxon>
        <taxon>Pentapetalae</taxon>
        <taxon>asterids</taxon>
        <taxon>campanulids</taxon>
        <taxon>Asterales</taxon>
        <taxon>Asteraceae</taxon>
        <taxon>Asteroideae</taxon>
        <taxon>Anthemideae</taxon>
        <taxon>Anthemidinae</taxon>
        <taxon>Tanacetum</taxon>
    </lineage>
</organism>
<evidence type="ECO:0000256" key="2">
    <source>
        <dbReference type="ARBA" id="ARBA00006613"/>
    </source>
</evidence>
<reference evidence="7" key="1">
    <citation type="journal article" date="2019" name="Sci. Rep.">
        <title>Draft genome of Tanacetum cinerariifolium, the natural source of mosquito coil.</title>
        <authorList>
            <person name="Yamashiro T."/>
            <person name="Shiraishi A."/>
            <person name="Satake H."/>
            <person name="Nakayama K."/>
        </authorList>
    </citation>
    <scope>NUCLEOTIDE SEQUENCE</scope>
</reference>
<dbReference type="EMBL" id="BKCJ011082914">
    <property type="protein sequence ID" value="GFC82125.1"/>
    <property type="molecule type" value="Genomic_DNA"/>
</dbReference>